<organism evidence="4 5">
    <name type="scientific">Aspergillus brasiliensis</name>
    <dbReference type="NCBI Taxonomy" id="319629"/>
    <lineage>
        <taxon>Eukaryota</taxon>
        <taxon>Fungi</taxon>
        <taxon>Dikarya</taxon>
        <taxon>Ascomycota</taxon>
        <taxon>Pezizomycotina</taxon>
        <taxon>Eurotiomycetes</taxon>
        <taxon>Eurotiomycetidae</taxon>
        <taxon>Eurotiales</taxon>
        <taxon>Aspergillaceae</taxon>
        <taxon>Aspergillus</taxon>
        <taxon>Aspergillus subgen. Circumdati</taxon>
    </lineage>
</organism>
<dbReference type="InterPro" id="IPR036188">
    <property type="entry name" value="FAD/NAD-bd_sf"/>
</dbReference>
<dbReference type="FunFam" id="3.50.50.60:FF:000258">
    <property type="entry name" value="Flavin-binding monooxygenase-like protein (AFU_orthologue AFUA_6G01900)"/>
    <property type="match status" value="1"/>
</dbReference>
<name>A0A9W5YYH9_9EURO</name>
<dbReference type="InterPro" id="IPR050346">
    <property type="entry name" value="FMO-like"/>
</dbReference>
<dbReference type="Pfam" id="PF13738">
    <property type="entry name" value="Pyr_redox_3"/>
    <property type="match status" value="1"/>
</dbReference>
<gene>
    <name evidence="4" type="ORF">AbraCBS73388_011150</name>
</gene>
<dbReference type="EMBL" id="BROQ01000084">
    <property type="protein sequence ID" value="GKZ24342.1"/>
    <property type="molecule type" value="Genomic_DNA"/>
</dbReference>
<evidence type="ECO:0000256" key="1">
    <source>
        <dbReference type="ARBA" id="ARBA00022630"/>
    </source>
</evidence>
<dbReference type="AlphaFoldDB" id="A0A9W5YYH9"/>
<keyword evidence="2" id="KW-0274">FAD</keyword>
<evidence type="ECO:0000256" key="3">
    <source>
        <dbReference type="ARBA" id="ARBA00023002"/>
    </source>
</evidence>
<evidence type="ECO:0000313" key="4">
    <source>
        <dbReference type="EMBL" id="GKZ24342.1"/>
    </source>
</evidence>
<accession>A0A9W5YYH9</accession>
<dbReference type="Proteomes" id="UP001143548">
    <property type="component" value="Unassembled WGS sequence"/>
</dbReference>
<sequence length="607" mass="67834">MESSSVEMESVDLVIVGAGWSGLAALKTYHEVHPTAQILLLDSASTIGGVWAAHRLYQGLKSNNMLGTYEYSDFPMDGATYGVKPGEHIPGHVLHKYLNAFVDHFDLRDLIRLDTKVEVVEHDDNNDGSWTLTTSSTTTGTEVEEGNKKKKIIHTKKLLLATGMTSEPFLPHFPGQETYPHPLTHTGTLLPHQASLFQKDKKVTVYGGTKSAWDAVHAAATSGAQVTWIIRSTGHGPVWMAPPYVTPLKKWLEKLLTTRLLTWFSPCIWGDADGCSGIRWFLHSTWLGRKIVDGFWSVLENDLLTLNNYDAHEETKKLRPWISPMWIASGLSILNYEEDFFALVREGKVRVVIDEIVGLTEDGGIRLGKSGEVVPSEGLICATGWKATPNMEFRPAGIERDLGFPWAEDYLSVPMVKRADKEILTRFPTLRKGLSVGVNGKEDYQPLAPGAPATAKHPFRLVRFMVPAAFMKERSVAVLGTTMTVNTPLIAQVQALWVTAFMGDEKNLGMGVRAREKCPEEVRKGLMADDVDGDVVWEMALHTQFGKYRVPGGFGKRNADFVFDTVPYIDMLLQDLGLEWRRKAGFKKWVQPYGMEDYRGLVEEWKK</sequence>
<dbReference type="SUPFAM" id="SSF51905">
    <property type="entry name" value="FAD/NAD(P)-binding domain"/>
    <property type="match status" value="1"/>
</dbReference>
<keyword evidence="1" id="KW-0285">Flavoprotein</keyword>
<evidence type="ECO:0000256" key="2">
    <source>
        <dbReference type="ARBA" id="ARBA00022827"/>
    </source>
</evidence>
<evidence type="ECO:0000313" key="5">
    <source>
        <dbReference type="Proteomes" id="UP001143548"/>
    </source>
</evidence>
<reference evidence="4" key="1">
    <citation type="submission" date="2022-07" db="EMBL/GenBank/DDBJ databases">
        <title>Taxonomy of Aspergillus series Nigri: significant species reduction supported by multi-species coalescent approaches.</title>
        <authorList>
            <person name="Bian C."/>
            <person name="Kusuya Y."/>
            <person name="Sklenar F."/>
            <person name="D'hooge E."/>
            <person name="Yaguchi T."/>
            <person name="Takahashi H."/>
            <person name="Hubka V."/>
        </authorList>
    </citation>
    <scope>NUCLEOTIDE SEQUENCE</scope>
    <source>
        <strain evidence="4">CBS 733.88</strain>
    </source>
</reference>
<evidence type="ECO:0008006" key="6">
    <source>
        <dbReference type="Google" id="ProtNLM"/>
    </source>
</evidence>
<keyword evidence="3" id="KW-0560">Oxidoreductase</keyword>
<dbReference type="GO" id="GO:0016491">
    <property type="term" value="F:oxidoreductase activity"/>
    <property type="evidence" value="ECO:0007669"/>
    <property type="project" value="UniProtKB-KW"/>
</dbReference>
<protein>
    <recommendedName>
        <fullName evidence="6">FAD/NAD(P)-binding domain-containing protein</fullName>
    </recommendedName>
</protein>
<proteinExistence type="predicted"/>
<comment type="caution">
    <text evidence="4">The sequence shown here is derived from an EMBL/GenBank/DDBJ whole genome shotgun (WGS) entry which is preliminary data.</text>
</comment>
<dbReference type="Gene3D" id="3.50.50.60">
    <property type="entry name" value="FAD/NAD(P)-binding domain"/>
    <property type="match status" value="1"/>
</dbReference>
<dbReference type="PANTHER" id="PTHR23023">
    <property type="entry name" value="DIMETHYLANILINE MONOOXYGENASE"/>
    <property type="match status" value="1"/>
</dbReference>